<comment type="function">
    <text evidence="10">Catalyzes the reduction of ribonucleotides to deoxyribonucleotides. May function to provide a pool of deoxyribonucleotide precursors for DNA repair during oxygen limitation and/or for immediate growth after restoration of oxygen.</text>
</comment>
<evidence type="ECO:0000256" key="3">
    <source>
        <dbReference type="ARBA" id="ARBA00022628"/>
    </source>
</evidence>
<comment type="catalytic activity">
    <reaction evidence="9 10">
        <text>a 2'-deoxyribonucleoside 5'-diphosphate + [thioredoxin]-disulfide + H2O = a ribonucleoside 5'-diphosphate + [thioredoxin]-dithiol</text>
        <dbReference type="Rhea" id="RHEA:23252"/>
        <dbReference type="Rhea" id="RHEA-COMP:10698"/>
        <dbReference type="Rhea" id="RHEA-COMP:10700"/>
        <dbReference type="ChEBI" id="CHEBI:15377"/>
        <dbReference type="ChEBI" id="CHEBI:29950"/>
        <dbReference type="ChEBI" id="CHEBI:50058"/>
        <dbReference type="ChEBI" id="CHEBI:57930"/>
        <dbReference type="ChEBI" id="CHEBI:73316"/>
        <dbReference type="EC" id="1.17.4.1"/>
    </reaction>
</comment>
<evidence type="ECO:0000313" key="12">
    <source>
        <dbReference type="EMBL" id="AZP04668.1"/>
    </source>
</evidence>
<dbReference type="GO" id="GO:0031419">
    <property type="term" value="F:cobalamin binding"/>
    <property type="evidence" value="ECO:0007669"/>
    <property type="project" value="UniProtKB-KW"/>
</dbReference>
<proteinExistence type="inferred from homology"/>
<dbReference type="CDD" id="cd02888">
    <property type="entry name" value="RNR_II_dimer"/>
    <property type="match status" value="1"/>
</dbReference>
<dbReference type="Proteomes" id="UP000273326">
    <property type="component" value="Chromosome"/>
</dbReference>
<dbReference type="GO" id="GO:0004748">
    <property type="term" value="F:ribonucleoside-diphosphate reductase activity, thioredoxin disulfide as acceptor"/>
    <property type="evidence" value="ECO:0007669"/>
    <property type="project" value="UniProtKB-EC"/>
</dbReference>
<dbReference type="GO" id="GO:0000166">
    <property type="term" value="F:nucleotide binding"/>
    <property type="evidence" value="ECO:0007669"/>
    <property type="project" value="UniProtKB-KW"/>
</dbReference>
<accession>A0A3S9HBC5</accession>
<dbReference type="EC" id="1.17.4.1" evidence="10"/>
<evidence type="ECO:0000256" key="10">
    <source>
        <dbReference type="RuleBase" id="RU364064"/>
    </source>
</evidence>
<gene>
    <name evidence="12" type="ORF">EJN90_08490</name>
</gene>
<evidence type="ECO:0000259" key="11">
    <source>
        <dbReference type="Pfam" id="PF02867"/>
    </source>
</evidence>
<evidence type="ECO:0000256" key="8">
    <source>
        <dbReference type="ARBA" id="ARBA00023285"/>
    </source>
</evidence>
<keyword evidence="5 10" id="KW-0547">Nucleotide-binding</keyword>
<dbReference type="InterPro" id="IPR000788">
    <property type="entry name" value="RNR_lg_C"/>
</dbReference>
<evidence type="ECO:0000256" key="2">
    <source>
        <dbReference type="ARBA" id="ARBA00007405"/>
    </source>
</evidence>
<keyword evidence="4 10" id="KW-0237">DNA synthesis</keyword>
<keyword evidence="13" id="KW-1185">Reference proteome</keyword>
<comment type="similarity">
    <text evidence="2 10">Belongs to the ribonucleoside diphosphate reductase class-2 family.</text>
</comment>
<dbReference type="KEGG" id="jeh:EJN90_08490"/>
<evidence type="ECO:0000256" key="5">
    <source>
        <dbReference type="ARBA" id="ARBA00022741"/>
    </source>
</evidence>
<keyword evidence="8 10" id="KW-0170">Cobalt</keyword>
<dbReference type="OrthoDB" id="9762933at2"/>
<sequence length="862" mass="96543">MNGVIEVATEISSTLKKGFEELNQDIEKFDAVFPITEDMQITYNGVARLVMLDRYSFKDTKKETLKEGDFVLLTVKEDPKYPARGTGTILSLDWDKGTARILVSEEYRQNIDTFGMEEEGIVSRSIITLDKPLELFYEQIAMRNAHGLAEVEISPEKRYQAFVKFYEEQKVKNFIPAGRVLYGAGSGTDVTYFNCYVMPFVPDSRGGISDHRKEVMEIMSRGGGVGTNGSTLRPRHALARGVNGRSSGSVSWLDDIAKLTHLVEQGGSRRGAQMIMLSDWHPDIAEFIISKMQNPRILRYIIENFEDEQIRTLAHDKLKFIPFSAKEINMYTGIVNYKNIAGNGGFDQSVIRDAEAKLRDGGTYSVNDPEFLTGANISVCITDDFMEAVKSDSDYELRFPDVENYSAEEMAYYDKEWANVGDVREWEAQGHAVRTYRTMKARDLWKLINICATYAAEPGIFFIDNANNMTNAKAYGQKVVATNPCGEQPLAPYSVCNLAAVNLAEMVNKDLQMVDFAKLEKTVRMGVHMQDNVIDSTPYFLEENRKQALGERRVGLGIMGLADMLIYCGVRYGSEEGNQLIDQVFETIAVTAYDESIELAKERGSFPFLVGETGKETQQLREKFVNTGYMKRMPEHIRESVLKYGIRNSHLLTVAPTGSTGTMAGVSTGLEPYFSFSYFRSGRLGKFIEVKAEIVQEYLDRHPDADPNNLPDFFTTAMELSPEEHVDVQTTIQRWVDSSISKTVNAPRGYTVEQVEKIYERLYDGGAKGGTVYVDGSRDSQVLTLKAEENTFDEEAEQEKEAAKVNKDKTFLVDSIIDLEATDVTIGNEIGDTCPICRIGTVEDLGGCNTCNNCAAQLKCGL</sequence>
<dbReference type="PANTHER" id="PTHR43371:SF1">
    <property type="entry name" value="RIBONUCLEOSIDE-DIPHOSPHATE REDUCTASE"/>
    <property type="match status" value="1"/>
</dbReference>
<organism evidence="12 13">
    <name type="scientific">Jeotgalibaca ciconiae</name>
    <dbReference type="NCBI Taxonomy" id="2496265"/>
    <lineage>
        <taxon>Bacteria</taxon>
        <taxon>Bacillati</taxon>
        <taxon>Bacillota</taxon>
        <taxon>Bacilli</taxon>
        <taxon>Lactobacillales</taxon>
        <taxon>Carnobacteriaceae</taxon>
        <taxon>Jeotgalibaca</taxon>
    </lineage>
</organism>
<dbReference type="Pfam" id="PF02867">
    <property type="entry name" value="Ribonuc_red_lgC"/>
    <property type="match status" value="1"/>
</dbReference>
<keyword evidence="7" id="KW-1015">Disulfide bond</keyword>
<dbReference type="PANTHER" id="PTHR43371">
    <property type="entry name" value="VITAMIN B12-DEPENDENT RIBONUCLEOTIDE REDUCTASE"/>
    <property type="match status" value="1"/>
</dbReference>
<feature type="domain" description="Ribonucleotide reductase large subunit C-terminal" evidence="11">
    <location>
        <begin position="194"/>
        <end position="773"/>
    </location>
</feature>
<evidence type="ECO:0000256" key="9">
    <source>
        <dbReference type="ARBA" id="ARBA00047754"/>
    </source>
</evidence>
<dbReference type="InterPro" id="IPR013344">
    <property type="entry name" value="RNR_NrdJ/NrdZ"/>
</dbReference>
<keyword evidence="3 10" id="KW-0846">Cobalamin</keyword>
<dbReference type="GO" id="GO:0071897">
    <property type="term" value="P:DNA biosynthetic process"/>
    <property type="evidence" value="ECO:0007669"/>
    <property type="project" value="UniProtKB-KW"/>
</dbReference>
<dbReference type="EMBL" id="CP034465">
    <property type="protein sequence ID" value="AZP04668.1"/>
    <property type="molecule type" value="Genomic_DNA"/>
</dbReference>
<dbReference type="NCBIfam" id="TIGR02504">
    <property type="entry name" value="NrdJ_Z"/>
    <property type="match status" value="1"/>
</dbReference>
<dbReference type="SUPFAM" id="SSF51998">
    <property type="entry name" value="PFL-like glycyl radical enzymes"/>
    <property type="match status" value="1"/>
</dbReference>
<dbReference type="InterPro" id="IPR050862">
    <property type="entry name" value="RdRp_reductase_class-2"/>
</dbReference>
<evidence type="ECO:0000256" key="7">
    <source>
        <dbReference type="ARBA" id="ARBA00023157"/>
    </source>
</evidence>
<evidence type="ECO:0000256" key="1">
    <source>
        <dbReference type="ARBA" id="ARBA00001922"/>
    </source>
</evidence>
<dbReference type="PRINTS" id="PR01183">
    <property type="entry name" value="RIBORDTASEM1"/>
</dbReference>
<evidence type="ECO:0000256" key="6">
    <source>
        <dbReference type="ARBA" id="ARBA00023002"/>
    </source>
</evidence>
<reference evidence="13" key="1">
    <citation type="submission" date="2018-12" db="EMBL/GenBank/DDBJ databases">
        <title>Complete genome sequencing of Jeotgalibaca sp. H21T32.</title>
        <authorList>
            <person name="Bae J.-W."/>
            <person name="Lee S.-Y."/>
        </authorList>
    </citation>
    <scope>NUCLEOTIDE SEQUENCE [LARGE SCALE GENOMIC DNA]</scope>
    <source>
        <strain evidence="13">H21T32</strain>
    </source>
</reference>
<dbReference type="AlphaFoldDB" id="A0A3S9HBC5"/>
<evidence type="ECO:0000313" key="13">
    <source>
        <dbReference type="Proteomes" id="UP000273326"/>
    </source>
</evidence>
<keyword evidence="6 10" id="KW-0560">Oxidoreductase</keyword>
<comment type="cofactor">
    <cofactor evidence="1 10">
        <name>adenosylcob(III)alamin</name>
        <dbReference type="ChEBI" id="CHEBI:18408"/>
    </cofactor>
</comment>
<name>A0A3S9HBC5_9LACT</name>
<evidence type="ECO:0000256" key="4">
    <source>
        <dbReference type="ARBA" id="ARBA00022634"/>
    </source>
</evidence>
<dbReference type="NCBIfam" id="NF005991">
    <property type="entry name" value="PRK08115.1"/>
    <property type="match status" value="1"/>
</dbReference>
<dbReference type="Gene3D" id="3.20.70.20">
    <property type="match status" value="1"/>
</dbReference>
<protein>
    <recommendedName>
        <fullName evidence="10">Vitamin B12-dependent ribonucleotide reductase</fullName>
        <ecNumber evidence="10">1.17.4.1</ecNumber>
    </recommendedName>
</protein>